<dbReference type="GO" id="GO:0008270">
    <property type="term" value="F:zinc ion binding"/>
    <property type="evidence" value="ECO:0007669"/>
    <property type="project" value="UniProtKB-KW"/>
</dbReference>
<dbReference type="PANTHER" id="PTHR23327:SF51">
    <property type="entry name" value="TRANSCRIPTIONAL REGULATOR OF YEAST FORM ADHERENCE 3"/>
    <property type="match status" value="1"/>
</dbReference>
<name>A0A9P4R7F9_9PLEO</name>
<keyword evidence="1" id="KW-0479">Metal-binding</keyword>
<dbReference type="PANTHER" id="PTHR23327">
    <property type="entry name" value="RING FINGER PROTEIN 127"/>
    <property type="match status" value="1"/>
</dbReference>
<sequence>MKYGQWFKQRLKNDGFPPDWVDSAISYSQLKKCINKLTAELASVGLDAATLSKLLKHVEEYNTSTAAQDADDGSRSFEYILADNHANDASSKKPRTPFHPKLLFHVNESTGEILGANLDDKTRKNLQMLAVETGLTELRVFEEPDTDSIASSDSASCTSNKKAGYRTVEVPLTSDSEFFSTLATELSGLEQLQDREEKRMHNEIEGLGRQVARMTDPDRKSNRRLLAVWREIFQVYIESDIFFGHTESDHAAHNADKATERFQKFCNTIATQGLVDKIKKPEGLRALNTFMHINREILQGLRFGEINHTAMLKILKKFDKQTALGVKSSFPQRLEYPEFSEHLAKATCAELNNQILSSIPQLEDYSCPMCMELKWRPVRLRCGHTFCIRCLIVMQTDKQHNCPLCREKTVVDACSDNLDLELADFLKKWFPDEVKAKQKYNELMAGVDQYGEVYKERCVVM</sequence>
<keyword evidence="2 4" id="KW-0863">Zinc-finger</keyword>
<comment type="caution">
    <text evidence="7">The sequence shown here is derived from an EMBL/GenBank/DDBJ whole genome shotgun (WGS) entry which is preliminary data.</text>
</comment>
<dbReference type="SMART" id="SM00184">
    <property type="entry name" value="RING"/>
    <property type="match status" value="1"/>
</dbReference>
<gene>
    <name evidence="7" type="ORF">EJ04DRAFT_486720</name>
</gene>
<proteinExistence type="predicted"/>
<evidence type="ECO:0000256" key="3">
    <source>
        <dbReference type="ARBA" id="ARBA00022833"/>
    </source>
</evidence>
<dbReference type="PROSITE" id="PS00518">
    <property type="entry name" value="ZF_RING_1"/>
    <property type="match status" value="1"/>
</dbReference>
<evidence type="ECO:0000259" key="6">
    <source>
        <dbReference type="PROSITE" id="PS51382"/>
    </source>
</evidence>
<accession>A0A9P4R7F9</accession>
<dbReference type="Pfam" id="PF03105">
    <property type="entry name" value="SPX"/>
    <property type="match status" value="1"/>
</dbReference>
<dbReference type="Pfam" id="PF15227">
    <property type="entry name" value="zf-C3HC4_4"/>
    <property type="match status" value="1"/>
</dbReference>
<dbReference type="Proteomes" id="UP000799444">
    <property type="component" value="Unassembled WGS sequence"/>
</dbReference>
<dbReference type="EMBL" id="ML996110">
    <property type="protein sequence ID" value="KAF2738341.1"/>
    <property type="molecule type" value="Genomic_DNA"/>
</dbReference>
<feature type="domain" description="RING-type" evidence="5">
    <location>
        <begin position="367"/>
        <end position="406"/>
    </location>
</feature>
<dbReference type="PROSITE" id="PS51382">
    <property type="entry name" value="SPX"/>
    <property type="match status" value="1"/>
</dbReference>
<dbReference type="OrthoDB" id="5588846at2759"/>
<feature type="domain" description="SPX" evidence="6">
    <location>
        <begin position="1"/>
        <end position="332"/>
    </location>
</feature>
<organism evidence="7 8">
    <name type="scientific">Polyplosphaeria fusca</name>
    <dbReference type="NCBI Taxonomy" id="682080"/>
    <lineage>
        <taxon>Eukaryota</taxon>
        <taxon>Fungi</taxon>
        <taxon>Dikarya</taxon>
        <taxon>Ascomycota</taxon>
        <taxon>Pezizomycotina</taxon>
        <taxon>Dothideomycetes</taxon>
        <taxon>Pleosporomycetidae</taxon>
        <taxon>Pleosporales</taxon>
        <taxon>Tetraplosphaeriaceae</taxon>
        <taxon>Polyplosphaeria</taxon>
    </lineage>
</organism>
<evidence type="ECO:0000313" key="7">
    <source>
        <dbReference type="EMBL" id="KAF2738341.1"/>
    </source>
</evidence>
<keyword evidence="3" id="KW-0862">Zinc</keyword>
<protein>
    <recommendedName>
        <fullName evidence="9">RING-14 protein-like protein</fullName>
    </recommendedName>
</protein>
<evidence type="ECO:0000256" key="2">
    <source>
        <dbReference type="ARBA" id="ARBA00022771"/>
    </source>
</evidence>
<dbReference type="SUPFAM" id="SSF57850">
    <property type="entry name" value="RING/U-box"/>
    <property type="match status" value="1"/>
</dbReference>
<keyword evidence="8" id="KW-1185">Reference proteome</keyword>
<dbReference type="Gene3D" id="3.30.40.10">
    <property type="entry name" value="Zinc/RING finger domain, C3HC4 (zinc finger)"/>
    <property type="match status" value="1"/>
</dbReference>
<evidence type="ECO:0000313" key="8">
    <source>
        <dbReference type="Proteomes" id="UP000799444"/>
    </source>
</evidence>
<dbReference type="AlphaFoldDB" id="A0A9P4R7F9"/>
<reference evidence="7" key="1">
    <citation type="journal article" date="2020" name="Stud. Mycol.">
        <title>101 Dothideomycetes genomes: a test case for predicting lifestyles and emergence of pathogens.</title>
        <authorList>
            <person name="Haridas S."/>
            <person name="Albert R."/>
            <person name="Binder M."/>
            <person name="Bloem J."/>
            <person name="Labutti K."/>
            <person name="Salamov A."/>
            <person name="Andreopoulos B."/>
            <person name="Baker S."/>
            <person name="Barry K."/>
            <person name="Bills G."/>
            <person name="Bluhm B."/>
            <person name="Cannon C."/>
            <person name="Castanera R."/>
            <person name="Culley D."/>
            <person name="Daum C."/>
            <person name="Ezra D."/>
            <person name="Gonzalez J."/>
            <person name="Henrissat B."/>
            <person name="Kuo A."/>
            <person name="Liang C."/>
            <person name="Lipzen A."/>
            <person name="Lutzoni F."/>
            <person name="Magnuson J."/>
            <person name="Mondo S."/>
            <person name="Nolan M."/>
            <person name="Ohm R."/>
            <person name="Pangilinan J."/>
            <person name="Park H.-J."/>
            <person name="Ramirez L."/>
            <person name="Alfaro M."/>
            <person name="Sun H."/>
            <person name="Tritt A."/>
            <person name="Yoshinaga Y."/>
            <person name="Zwiers L.-H."/>
            <person name="Turgeon B."/>
            <person name="Goodwin S."/>
            <person name="Spatafora J."/>
            <person name="Crous P."/>
            <person name="Grigoriev I."/>
        </authorList>
    </citation>
    <scope>NUCLEOTIDE SEQUENCE</scope>
    <source>
        <strain evidence="7">CBS 125425</strain>
    </source>
</reference>
<dbReference type="InterPro" id="IPR001841">
    <property type="entry name" value="Znf_RING"/>
</dbReference>
<dbReference type="InterPro" id="IPR013083">
    <property type="entry name" value="Znf_RING/FYVE/PHD"/>
</dbReference>
<dbReference type="PROSITE" id="PS50089">
    <property type="entry name" value="ZF_RING_2"/>
    <property type="match status" value="1"/>
</dbReference>
<dbReference type="InterPro" id="IPR004331">
    <property type="entry name" value="SPX_dom"/>
</dbReference>
<evidence type="ECO:0000256" key="1">
    <source>
        <dbReference type="ARBA" id="ARBA00022723"/>
    </source>
</evidence>
<evidence type="ECO:0008006" key="9">
    <source>
        <dbReference type="Google" id="ProtNLM"/>
    </source>
</evidence>
<dbReference type="InterPro" id="IPR017907">
    <property type="entry name" value="Znf_RING_CS"/>
</dbReference>
<evidence type="ECO:0000256" key="4">
    <source>
        <dbReference type="PROSITE-ProRule" id="PRU00175"/>
    </source>
</evidence>
<evidence type="ECO:0000259" key="5">
    <source>
        <dbReference type="PROSITE" id="PS50089"/>
    </source>
</evidence>